<dbReference type="PANTHER" id="PTHR21277:SF44">
    <property type="entry name" value="TRANSCRIPTIONAL REGULATOR OF RNA POLII, SAGA, SUBUNIT"/>
    <property type="match status" value="1"/>
</dbReference>
<dbReference type="Proteomes" id="UP001632038">
    <property type="component" value="Unassembled WGS sequence"/>
</dbReference>
<comment type="caution">
    <text evidence="1">The sequence shown here is derived from an EMBL/GenBank/DDBJ whole genome shotgun (WGS) entry which is preliminary data.</text>
</comment>
<organism evidence="1 2">
    <name type="scientific">Castilleja foliolosa</name>
    <dbReference type="NCBI Taxonomy" id="1961234"/>
    <lineage>
        <taxon>Eukaryota</taxon>
        <taxon>Viridiplantae</taxon>
        <taxon>Streptophyta</taxon>
        <taxon>Embryophyta</taxon>
        <taxon>Tracheophyta</taxon>
        <taxon>Spermatophyta</taxon>
        <taxon>Magnoliopsida</taxon>
        <taxon>eudicotyledons</taxon>
        <taxon>Gunneridae</taxon>
        <taxon>Pentapetalae</taxon>
        <taxon>asterids</taxon>
        <taxon>lamiids</taxon>
        <taxon>Lamiales</taxon>
        <taxon>Orobanchaceae</taxon>
        <taxon>Pedicularideae</taxon>
        <taxon>Castillejinae</taxon>
        <taxon>Castilleja</taxon>
    </lineage>
</organism>
<evidence type="ECO:0000313" key="2">
    <source>
        <dbReference type="Proteomes" id="UP001632038"/>
    </source>
</evidence>
<evidence type="ECO:0000313" key="1">
    <source>
        <dbReference type="EMBL" id="KAL3614312.1"/>
    </source>
</evidence>
<proteinExistence type="predicted"/>
<dbReference type="InterPro" id="IPR024738">
    <property type="entry name" value="Hfi1/Tada1"/>
</dbReference>
<name>A0ABD3BBR0_9LAMI</name>
<sequence length="300" mass="33789">MAANHQFTRVDTLELKNLIYRKIGRQRAEKYFDQLKQFLSLKLSKSEFEKSCTRTIGKDNITLHNKLIRSILQNACQSKPPPQKPQKPEPLNVKTLNGYQRNCMQSLYGGDAIPRSPRKCRSPVIRDRKFRDRPSPLGPLGKSPSLTCEETFTRTTLVPEEGEEVEQFTDSRMWVPVTAPFGISVNPIRKTGSCMVGDLRETCGNKGELPDTRSLQGRLEKKLEAEGLGVSLESANLLNNGLNVFLKRLIEPCIGIAKSRPGRPTNVSKVDFCVAMESNPRVLGEDWSIQLEKITFDNTV</sequence>
<keyword evidence="2" id="KW-1185">Reference proteome</keyword>
<gene>
    <name evidence="1" type="ORF">CASFOL_042386</name>
</gene>
<dbReference type="EMBL" id="JAVIJP010000107">
    <property type="protein sequence ID" value="KAL3614312.1"/>
    <property type="molecule type" value="Genomic_DNA"/>
</dbReference>
<evidence type="ECO:0008006" key="3">
    <source>
        <dbReference type="Google" id="ProtNLM"/>
    </source>
</evidence>
<dbReference type="CDD" id="cd22933">
    <property type="entry name" value="HFD_HFI1"/>
    <property type="match status" value="1"/>
</dbReference>
<dbReference type="AlphaFoldDB" id="A0ABD3BBR0"/>
<protein>
    <recommendedName>
        <fullName evidence="3">Transcriptional coactivator Hfi1/Transcriptional adapter 1</fullName>
    </recommendedName>
</protein>
<dbReference type="Pfam" id="PF12767">
    <property type="entry name" value="SAGA-Tad1"/>
    <property type="match status" value="1"/>
</dbReference>
<dbReference type="PANTHER" id="PTHR21277">
    <property type="entry name" value="TRANSCRIPTIONAL ADAPTER 1"/>
    <property type="match status" value="1"/>
</dbReference>
<reference evidence="2" key="1">
    <citation type="journal article" date="2024" name="IScience">
        <title>Strigolactones Initiate the Formation of Haustorium-like Structures in Castilleja.</title>
        <authorList>
            <person name="Buerger M."/>
            <person name="Peterson D."/>
            <person name="Chory J."/>
        </authorList>
    </citation>
    <scope>NUCLEOTIDE SEQUENCE [LARGE SCALE GENOMIC DNA]</scope>
</reference>
<accession>A0ABD3BBR0</accession>